<sequence>MLATLQSLNSHLTRTNFIILPETFQ</sequence>
<gene>
    <name evidence="1" type="ORF">METZ01_LOCUS370970</name>
</gene>
<organism evidence="1">
    <name type="scientific">marine metagenome</name>
    <dbReference type="NCBI Taxonomy" id="408172"/>
    <lineage>
        <taxon>unclassified sequences</taxon>
        <taxon>metagenomes</taxon>
        <taxon>ecological metagenomes</taxon>
    </lineage>
</organism>
<dbReference type="AlphaFoldDB" id="A0A382T7S8"/>
<name>A0A382T7S8_9ZZZZ</name>
<accession>A0A382T7S8</accession>
<evidence type="ECO:0000313" key="1">
    <source>
        <dbReference type="EMBL" id="SVD18116.1"/>
    </source>
</evidence>
<dbReference type="EMBL" id="UINC01134524">
    <property type="protein sequence ID" value="SVD18116.1"/>
    <property type="molecule type" value="Genomic_DNA"/>
</dbReference>
<protein>
    <submittedName>
        <fullName evidence="1">Uncharacterized protein</fullName>
    </submittedName>
</protein>
<proteinExistence type="predicted"/>
<reference evidence="1" key="1">
    <citation type="submission" date="2018-05" db="EMBL/GenBank/DDBJ databases">
        <authorList>
            <person name="Lanie J.A."/>
            <person name="Ng W.-L."/>
            <person name="Kazmierczak K.M."/>
            <person name="Andrzejewski T.M."/>
            <person name="Davidsen T.M."/>
            <person name="Wayne K.J."/>
            <person name="Tettelin H."/>
            <person name="Glass J.I."/>
            <person name="Rusch D."/>
            <person name="Podicherti R."/>
            <person name="Tsui H.-C.T."/>
            <person name="Winkler M.E."/>
        </authorList>
    </citation>
    <scope>NUCLEOTIDE SEQUENCE</scope>
</reference>
<feature type="non-terminal residue" evidence="1">
    <location>
        <position position="25"/>
    </location>
</feature>